<reference evidence="1" key="1">
    <citation type="submission" date="2014-05" db="EMBL/GenBank/DDBJ databases">
        <title>The genome and life-stage specific transcriptomes of Globodera pallida elucidate key aspects of plant parasitism by a cyst nematode.</title>
        <authorList>
            <person name="Cotton J.A."/>
            <person name="Lilley C.J."/>
            <person name="Jones L.M."/>
            <person name="Kikuchi T."/>
            <person name="Reid A.J."/>
            <person name="Thorpe P."/>
            <person name="Tsai I.J."/>
            <person name="Beasley H."/>
            <person name="Blok V."/>
            <person name="Cock P.J.A."/>
            <person name="Van den Akker S.E."/>
            <person name="Holroyd N."/>
            <person name="Hunt M."/>
            <person name="Mantelin S."/>
            <person name="Naghra H."/>
            <person name="Pain A."/>
            <person name="Palomares-Rius J.E."/>
            <person name="Zarowiecki M."/>
            <person name="Berriman M."/>
            <person name="Jones J.T."/>
            <person name="Urwin P.E."/>
        </authorList>
    </citation>
    <scope>NUCLEOTIDE SEQUENCE [LARGE SCALE GENOMIC DNA]</scope>
    <source>
        <strain evidence="1">Lindley</strain>
    </source>
</reference>
<organism evidence="1 2">
    <name type="scientific">Globodera pallida</name>
    <name type="common">Potato cyst nematode worm</name>
    <name type="synonym">Heterodera pallida</name>
    <dbReference type="NCBI Taxonomy" id="36090"/>
    <lineage>
        <taxon>Eukaryota</taxon>
        <taxon>Metazoa</taxon>
        <taxon>Ecdysozoa</taxon>
        <taxon>Nematoda</taxon>
        <taxon>Chromadorea</taxon>
        <taxon>Rhabditida</taxon>
        <taxon>Tylenchina</taxon>
        <taxon>Tylenchomorpha</taxon>
        <taxon>Tylenchoidea</taxon>
        <taxon>Heteroderidae</taxon>
        <taxon>Heteroderinae</taxon>
        <taxon>Globodera</taxon>
    </lineage>
</organism>
<dbReference type="AlphaFoldDB" id="A0A183C1D3"/>
<keyword evidence="1" id="KW-1185">Reference proteome</keyword>
<dbReference type="Proteomes" id="UP000050741">
    <property type="component" value="Unassembled WGS sequence"/>
</dbReference>
<proteinExistence type="predicted"/>
<evidence type="ECO:0000313" key="1">
    <source>
        <dbReference type="Proteomes" id="UP000050741"/>
    </source>
</evidence>
<accession>A0A183C1D3</accession>
<dbReference type="WBParaSite" id="GPLIN_000667600">
    <property type="protein sequence ID" value="GPLIN_000667600"/>
    <property type="gene ID" value="GPLIN_000667600"/>
</dbReference>
<protein>
    <submittedName>
        <fullName evidence="2">Uncharacterized protein</fullName>
    </submittedName>
</protein>
<evidence type="ECO:0000313" key="2">
    <source>
        <dbReference type="WBParaSite" id="GPLIN_000667600"/>
    </source>
</evidence>
<sequence length="110" mass="13347">MASTKMKVLCKANKEEWDNHSDFFLESIEFEKLLKEKQYYKVIASFEFTRNKVDEKRHKMWREWKQKSKSGLEILRRENNSSKILFMVTFRNSNTKCFWTLLASICHLNT</sequence>
<reference evidence="2" key="2">
    <citation type="submission" date="2016-06" db="UniProtKB">
        <authorList>
            <consortium name="WormBaseParasite"/>
        </authorList>
    </citation>
    <scope>IDENTIFICATION</scope>
</reference>
<name>A0A183C1D3_GLOPA</name>